<keyword evidence="3" id="KW-1185">Reference proteome</keyword>
<dbReference type="Proteomes" id="UP001177670">
    <property type="component" value="Unassembled WGS sequence"/>
</dbReference>
<sequence>MQGVGTDVVRAPSGCCSKIIKRQSTAATQEFASGYGESLNLQMQPGASIERTLERRGGATREAEGKPAPLGRKGEERGENEEKTRSGSRVLEERKKRCGAKEKRMRGGRPLLAGRRQGRPTEKGKKTRDK</sequence>
<protein>
    <submittedName>
        <fullName evidence="2">Uncharacterized protein</fullName>
    </submittedName>
</protein>
<feature type="compositionally biased region" description="Basic and acidic residues" evidence="1">
    <location>
        <begin position="54"/>
        <end position="65"/>
    </location>
</feature>
<comment type="caution">
    <text evidence="2">The sequence shown here is derived from an EMBL/GenBank/DDBJ whole genome shotgun (WGS) entry which is preliminary data.</text>
</comment>
<accession>A0AA40FIU9</accession>
<feature type="compositionally biased region" description="Basic and acidic residues" evidence="1">
    <location>
        <begin position="119"/>
        <end position="130"/>
    </location>
</feature>
<name>A0AA40FIU9_9HYME</name>
<organism evidence="2 3">
    <name type="scientific">Melipona bicolor</name>
    <dbReference type="NCBI Taxonomy" id="60889"/>
    <lineage>
        <taxon>Eukaryota</taxon>
        <taxon>Metazoa</taxon>
        <taxon>Ecdysozoa</taxon>
        <taxon>Arthropoda</taxon>
        <taxon>Hexapoda</taxon>
        <taxon>Insecta</taxon>
        <taxon>Pterygota</taxon>
        <taxon>Neoptera</taxon>
        <taxon>Endopterygota</taxon>
        <taxon>Hymenoptera</taxon>
        <taxon>Apocrita</taxon>
        <taxon>Aculeata</taxon>
        <taxon>Apoidea</taxon>
        <taxon>Anthophila</taxon>
        <taxon>Apidae</taxon>
        <taxon>Melipona</taxon>
    </lineage>
</organism>
<feature type="region of interest" description="Disordered" evidence="1">
    <location>
        <begin position="54"/>
        <end position="130"/>
    </location>
</feature>
<dbReference type="AlphaFoldDB" id="A0AA40FIU9"/>
<gene>
    <name evidence="2" type="ORF">K0M31_012961</name>
</gene>
<proteinExistence type="predicted"/>
<evidence type="ECO:0000256" key="1">
    <source>
        <dbReference type="SAM" id="MobiDB-lite"/>
    </source>
</evidence>
<feature type="compositionally biased region" description="Basic and acidic residues" evidence="1">
    <location>
        <begin position="72"/>
        <end position="102"/>
    </location>
</feature>
<reference evidence="2" key="1">
    <citation type="submission" date="2021-10" db="EMBL/GenBank/DDBJ databases">
        <title>Melipona bicolor Genome sequencing and assembly.</title>
        <authorList>
            <person name="Araujo N.S."/>
            <person name="Arias M.C."/>
        </authorList>
    </citation>
    <scope>NUCLEOTIDE SEQUENCE</scope>
    <source>
        <strain evidence="2">USP_2M_L1-L4_2017</strain>
        <tissue evidence="2">Whole body</tissue>
    </source>
</reference>
<evidence type="ECO:0000313" key="3">
    <source>
        <dbReference type="Proteomes" id="UP001177670"/>
    </source>
</evidence>
<evidence type="ECO:0000313" key="2">
    <source>
        <dbReference type="EMBL" id="KAK1119888.1"/>
    </source>
</evidence>
<dbReference type="EMBL" id="JAHYIQ010000034">
    <property type="protein sequence ID" value="KAK1119888.1"/>
    <property type="molecule type" value="Genomic_DNA"/>
</dbReference>